<reference evidence="2" key="1">
    <citation type="journal article" date="2019" name="Int. J. Syst. Evol. Microbiol.">
        <title>The Global Catalogue of Microorganisms (GCM) 10K type strain sequencing project: providing services to taxonomists for standard genome sequencing and annotation.</title>
        <authorList>
            <consortium name="The Broad Institute Genomics Platform"/>
            <consortium name="The Broad Institute Genome Sequencing Center for Infectious Disease"/>
            <person name="Wu L."/>
            <person name="Ma J."/>
        </authorList>
    </citation>
    <scope>NUCLEOTIDE SEQUENCE [LARGE SCALE GENOMIC DNA]</scope>
    <source>
        <strain evidence="2">JCM 18542</strain>
    </source>
</reference>
<protein>
    <recommendedName>
        <fullName evidence="3">Histone deacetylase</fullName>
    </recommendedName>
</protein>
<comment type="caution">
    <text evidence="1">The sequence shown here is derived from an EMBL/GenBank/DDBJ whole genome shotgun (WGS) entry which is preliminary data.</text>
</comment>
<dbReference type="Proteomes" id="UP001500839">
    <property type="component" value="Unassembled WGS sequence"/>
</dbReference>
<keyword evidence="2" id="KW-1185">Reference proteome</keyword>
<name>A0ABP9CLD5_9ACTN</name>
<organism evidence="1 2">
    <name type="scientific">Tomitella cavernea</name>
    <dbReference type="NCBI Taxonomy" id="1387982"/>
    <lineage>
        <taxon>Bacteria</taxon>
        <taxon>Bacillati</taxon>
        <taxon>Actinomycetota</taxon>
        <taxon>Actinomycetes</taxon>
        <taxon>Mycobacteriales</taxon>
        <taxon>Tomitella</taxon>
    </lineage>
</organism>
<evidence type="ECO:0000313" key="2">
    <source>
        <dbReference type="Proteomes" id="UP001500839"/>
    </source>
</evidence>
<proteinExistence type="predicted"/>
<dbReference type="EMBL" id="BAABKQ010000001">
    <property type="protein sequence ID" value="GAA4812009.1"/>
    <property type="molecule type" value="Genomic_DNA"/>
</dbReference>
<evidence type="ECO:0008006" key="3">
    <source>
        <dbReference type="Google" id="ProtNLM"/>
    </source>
</evidence>
<evidence type="ECO:0000313" key="1">
    <source>
        <dbReference type="EMBL" id="GAA4812009.1"/>
    </source>
</evidence>
<accession>A0ABP9CLD5</accession>
<dbReference type="Gene3D" id="3.10.490.10">
    <property type="entry name" value="Gamma-glutamyl cyclotransferase-like"/>
    <property type="match status" value="1"/>
</dbReference>
<gene>
    <name evidence="1" type="ORF">GCM10023353_15910</name>
</gene>
<sequence>MATMAQDLIWYVSYGSNMSAARLRCYLEGGRPRGGRVDHVGARDRTPPVRDAAVTLPGRVYFAGESRTWGGGMAFYDHDAAGPTPARAFLVTVGQFVDIAAQEMHRRPQPDDPLEAVVLAGLPGGRHASGPGHYETVVEVGRLDGTPMLTITASHACATVPHTAPGEPYLATLAEGLRESRGWSRARSDEYFRMRVPQRPR</sequence>